<comment type="similarity">
    <text evidence="2">Belongs to the KHG/KDPG aldolase family.</text>
</comment>
<dbReference type="InterPro" id="IPR000887">
    <property type="entry name" value="Aldlse_KDPG_KHG"/>
</dbReference>
<evidence type="ECO:0000256" key="2">
    <source>
        <dbReference type="ARBA" id="ARBA00006906"/>
    </source>
</evidence>
<dbReference type="Proteomes" id="UP000245629">
    <property type="component" value="Plasmid unnamed1"/>
</dbReference>
<dbReference type="Pfam" id="PF01081">
    <property type="entry name" value="Aldolase"/>
    <property type="match status" value="1"/>
</dbReference>
<dbReference type="EMBL" id="CP029356">
    <property type="protein sequence ID" value="AWK89040.1"/>
    <property type="molecule type" value="Genomic_DNA"/>
</dbReference>
<dbReference type="OrthoDB" id="9805177at2"/>
<evidence type="ECO:0000313" key="7">
    <source>
        <dbReference type="Proteomes" id="UP000245629"/>
    </source>
</evidence>
<evidence type="ECO:0000256" key="5">
    <source>
        <dbReference type="ARBA" id="ARBA00023277"/>
    </source>
</evidence>
<evidence type="ECO:0000256" key="3">
    <source>
        <dbReference type="ARBA" id="ARBA00011233"/>
    </source>
</evidence>
<dbReference type="RefSeq" id="WP_109331912.1">
    <property type="nucleotide sequence ID" value="NZ_CP029356.1"/>
</dbReference>
<dbReference type="KEGG" id="azz:DEW08_23770"/>
<accession>A0A2S2CXB1</accession>
<evidence type="ECO:0000256" key="4">
    <source>
        <dbReference type="ARBA" id="ARBA00023239"/>
    </source>
</evidence>
<keyword evidence="4" id="KW-0456">Lyase</keyword>
<organism evidence="6 7">
    <name type="scientific">Azospirillum thermophilum</name>
    <dbReference type="NCBI Taxonomy" id="2202148"/>
    <lineage>
        <taxon>Bacteria</taxon>
        <taxon>Pseudomonadati</taxon>
        <taxon>Pseudomonadota</taxon>
        <taxon>Alphaproteobacteria</taxon>
        <taxon>Rhodospirillales</taxon>
        <taxon>Azospirillaceae</taxon>
        <taxon>Azospirillum</taxon>
    </lineage>
</organism>
<dbReference type="SUPFAM" id="SSF51569">
    <property type="entry name" value="Aldolase"/>
    <property type="match status" value="1"/>
</dbReference>
<reference evidence="7" key="1">
    <citation type="submission" date="2018-05" db="EMBL/GenBank/DDBJ databases">
        <title>Azospirillum thermophila sp. nov., a novel isolated from hot spring.</title>
        <authorList>
            <person name="Zhao Z."/>
        </authorList>
    </citation>
    <scope>NUCLEOTIDE SEQUENCE [LARGE SCALE GENOMIC DNA]</scope>
    <source>
        <strain evidence="7">CFH 70021</strain>
        <plasmid evidence="7">unnamed1</plasmid>
    </source>
</reference>
<dbReference type="Gene3D" id="3.20.20.70">
    <property type="entry name" value="Aldolase class I"/>
    <property type="match status" value="1"/>
</dbReference>
<dbReference type="GO" id="GO:0016829">
    <property type="term" value="F:lyase activity"/>
    <property type="evidence" value="ECO:0007669"/>
    <property type="project" value="UniProtKB-KW"/>
</dbReference>
<comment type="subunit">
    <text evidence="3">Homotrimer.</text>
</comment>
<dbReference type="InterPro" id="IPR013785">
    <property type="entry name" value="Aldolase_TIM"/>
</dbReference>
<dbReference type="NCBIfam" id="TIGR01182">
    <property type="entry name" value="eda"/>
    <property type="match status" value="1"/>
</dbReference>
<dbReference type="CDD" id="cd00452">
    <property type="entry name" value="KDPG_aldolase"/>
    <property type="match status" value="1"/>
</dbReference>
<dbReference type="PANTHER" id="PTHR30246:SF1">
    <property type="entry name" value="2-DEHYDRO-3-DEOXY-6-PHOSPHOGALACTONATE ALDOLASE-RELATED"/>
    <property type="match status" value="1"/>
</dbReference>
<evidence type="ECO:0000313" key="6">
    <source>
        <dbReference type="EMBL" id="AWK89040.1"/>
    </source>
</evidence>
<comment type="pathway">
    <text evidence="1">Carbohydrate acid metabolism.</text>
</comment>
<sequence>MTATETIDRLIAYGVVPVIRNSSAELAGTAVSWLREAGYGTFEITMTTPGAVGLIERLAAEGGALIGAGTVLTADAVREVVKAGARYVVSPCVVPEVATACRDLNVACLMGALTPTEVHAAVTAGADAVKIFPASTVGASHIKALRSVFPSVRFVPTGGIDAGNVATFVAAGVVCVGAGGKLVDETLVKRGDKDAILAAGRQLLDAYRAATGKA</sequence>
<keyword evidence="6" id="KW-0614">Plasmid</keyword>
<dbReference type="PANTHER" id="PTHR30246">
    <property type="entry name" value="2-KETO-3-DEOXY-6-PHOSPHOGLUCONATE ALDOLASE"/>
    <property type="match status" value="1"/>
</dbReference>
<keyword evidence="7" id="KW-1185">Reference proteome</keyword>
<keyword evidence="5" id="KW-0119">Carbohydrate metabolism</keyword>
<gene>
    <name evidence="6" type="ORF">DEW08_23770</name>
</gene>
<name>A0A2S2CXB1_9PROT</name>
<geneLocation type="plasmid" evidence="6 7">
    <name>unnamed1</name>
</geneLocation>
<proteinExistence type="inferred from homology"/>
<dbReference type="AlphaFoldDB" id="A0A2S2CXB1"/>
<protein>
    <submittedName>
        <fullName evidence="6">2-dehydro-3-deoxyphosphogluconate aldolase</fullName>
    </submittedName>
</protein>
<evidence type="ECO:0000256" key="1">
    <source>
        <dbReference type="ARBA" id="ARBA00004761"/>
    </source>
</evidence>